<accession>A0A485KR92</accession>
<dbReference type="InterPro" id="IPR006461">
    <property type="entry name" value="PLAC_motif_containing"/>
</dbReference>
<dbReference type="OrthoDB" id="166822at2759"/>
<name>A0A485KR92_9STRA</name>
<gene>
    <name evidence="3" type="primary">Aste57867_10782</name>
    <name evidence="2" type="ORF">As57867_010742</name>
    <name evidence="3" type="ORF">ASTE57867_10782</name>
</gene>
<dbReference type="Proteomes" id="UP000332933">
    <property type="component" value="Unassembled WGS sequence"/>
</dbReference>
<dbReference type="EMBL" id="VJMH01005228">
    <property type="protein sequence ID" value="KAF0698625.1"/>
    <property type="molecule type" value="Genomic_DNA"/>
</dbReference>
<proteinExistence type="predicted"/>
<feature type="transmembrane region" description="Helical" evidence="1">
    <location>
        <begin position="67"/>
        <end position="90"/>
    </location>
</feature>
<evidence type="ECO:0000256" key="1">
    <source>
        <dbReference type="SAM" id="Phobius"/>
    </source>
</evidence>
<reference evidence="3 4" key="1">
    <citation type="submission" date="2019-03" db="EMBL/GenBank/DDBJ databases">
        <authorList>
            <person name="Gaulin E."/>
            <person name="Dumas B."/>
        </authorList>
    </citation>
    <scope>NUCLEOTIDE SEQUENCE [LARGE SCALE GENOMIC DNA]</scope>
    <source>
        <strain evidence="3">CBS 568.67</strain>
    </source>
</reference>
<protein>
    <submittedName>
        <fullName evidence="3">Aste57867_10782 protein</fullName>
    </submittedName>
</protein>
<keyword evidence="4" id="KW-1185">Reference proteome</keyword>
<dbReference type="EMBL" id="CAADRA010005249">
    <property type="protein sequence ID" value="VFT87652.1"/>
    <property type="molecule type" value="Genomic_DNA"/>
</dbReference>
<keyword evidence="1" id="KW-0472">Membrane</keyword>
<evidence type="ECO:0000313" key="2">
    <source>
        <dbReference type="EMBL" id="KAF0698625.1"/>
    </source>
</evidence>
<dbReference type="AlphaFoldDB" id="A0A485KR92"/>
<sequence>MQSFLSKPSKQEPKEFLSDANGFVVGQWKASLCGCFAHVVPNCLMAFVCPCVSLGQTMARLGSSGTCYMLVYGLLLLFSGGVNVLLFVLAGMQSESIVSTDATDDNPIQASNDSSDSGTNHVLHVVTASLSTVTTAFLLGQARAIVRRRFEIPGNILVDGLLAYGCPCCVLAQMATHVDAYSPNECRFQFKATLPAYAEL</sequence>
<feature type="transmembrane region" description="Helical" evidence="1">
    <location>
        <begin position="121"/>
        <end position="140"/>
    </location>
</feature>
<organism evidence="3 4">
    <name type="scientific">Aphanomyces stellatus</name>
    <dbReference type="NCBI Taxonomy" id="120398"/>
    <lineage>
        <taxon>Eukaryota</taxon>
        <taxon>Sar</taxon>
        <taxon>Stramenopiles</taxon>
        <taxon>Oomycota</taxon>
        <taxon>Saprolegniomycetes</taxon>
        <taxon>Saprolegniales</taxon>
        <taxon>Verrucalvaceae</taxon>
        <taxon>Aphanomyces</taxon>
    </lineage>
</organism>
<evidence type="ECO:0000313" key="4">
    <source>
        <dbReference type="Proteomes" id="UP000332933"/>
    </source>
</evidence>
<reference evidence="2" key="2">
    <citation type="submission" date="2019-06" db="EMBL/GenBank/DDBJ databases">
        <title>Genomics analysis of Aphanomyces spp. identifies a new class of oomycete effector associated with host adaptation.</title>
        <authorList>
            <person name="Gaulin E."/>
        </authorList>
    </citation>
    <scope>NUCLEOTIDE SEQUENCE</scope>
    <source>
        <strain evidence="2">CBS 578.67</strain>
    </source>
</reference>
<evidence type="ECO:0000313" key="3">
    <source>
        <dbReference type="EMBL" id="VFT87652.1"/>
    </source>
</evidence>
<keyword evidence="1" id="KW-1133">Transmembrane helix</keyword>
<dbReference type="NCBIfam" id="TIGR01571">
    <property type="entry name" value="A_thal_Cys_rich"/>
    <property type="match status" value="1"/>
</dbReference>
<keyword evidence="1" id="KW-0812">Transmembrane</keyword>
<dbReference type="PANTHER" id="PTHR15907">
    <property type="entry name" value="DUF614 FAMILY PROTEIN-RELATED"/>
    <property type="match status" value="1"/>
</dbReference>
<dbReference type="Pfam" id="PF04749">
    <property type="entry name" value="PLAC8"/>
    <property type="match status" value="1"/>
</dbReference>